<dbReference type="EMBL" id="OE179437">
    <property type="protein sequence ID" value="CAD7568803.1"/>
    <property type="molecule type" value="Genomic_DNA"/>
</dbReference>
<dbReference type="Gene3D" id="3.40.47.10">
    <property type="match status" value="2"/>
</dbReference>
<comment type="similarity">
    <text evidence="2 6">Belongs to the thiolase-like superfamily. Thiolase family.</text>
</comment>
<dbReference type="GO" id="GO:0005739">
    <property type="term" value="C:mitochondrion"/>
    <property type="evidence" value="ECO:0007669"/>
    <property type="project" value="TreeGrafter"/>
</dbReference>
<dbReference type="PROSITE" id="PS00099">
    <property type="entry name" value="THIOLASE_3"/>
    <property type="match status" value="1"/>
</dbReference>
<sequence>MVELAVSVTSEEQVVISQPIPIFQYVHPTEFRTSISPSSAVELNMTSTLASYVTEAGIFIVAAKRTPFGTYGGKFTKTSALELQAVAAKAALAAGGVKPENVDSVVIGNVLMASASDGGFLPRHTLLRSGIPVDRPALGVNRLCGSGFQSIINGAQFILVGDSKVVLTGGTDNMSQSPFAVRNIRFGTTLGTPLELEDTLWSGLTDTYCKLPMALTAEKLSEQFGITRDDTDKFSLRSQTLWKNAHDNGYFKEELAPVTVNIKRKDVVVDVDEHPKPQTTPEILAKLNPVFKKGGVVTAGSASGICDGAGSVIVASEQAVKEQGLTPLARLVGYSIVGVDPSIMGIGPSPAIKNLLKITGLTLGDIDLVEINEAFAGQTLACRKDLDLDINKLNVNGGAIALGHPLAASGARITTHLVHELRRRKGKYGIGSACIGGGQGIAVLLESIH</sequence>
<dbReference type="PANTHER" id="PTHR18919:SF107">
    <property type="entry name" value="ACETYL-COA ACETYLTRANSFERASE, CYTOSOLIC"/>
    <property type="match status" value="1"/>
</dbReference>
<reference evidence="9" key="1">
    <citation type="submission" date="2020-11" db="EMBL/GenBank/DDBJ databases">
        <authorList>
            <person name="Tran Van P."/>
        </authorList>
    </citation>
    <scope>NUCLEOTIDE SEQUENCE</scope>
</reference>
<dbReference type="PROSITE" id="PS00098">
    <property type="entry name" value="THIOLASE_1"/>
    <property type="match status" value="1"/>
</dbReference>
<keyword evidence="4 6" id="KW-0012">Acyltransferase</keyword>
<dbReference type="PANTHER" id="PTHR18919">
    <property type="entry name" value="ACETYL-COA C-ACYLTRANSFERASE"/>
    <property type="match status" value="1"/>
</dbReference>
<dbReference type="GO" id="GO:0003985">
    <property type="term" value="F:acetyl-CoA C-acetyltransferase activity"/>
    <property type="evidence" value="ECO:0007669"/>
    <property type="project" value="TreeGrafter"/>
</dbReference>
<proteinExistence type="inferred from homology"/>
<dbReference type="PIRSF" id="PIRSF000429">
    <property type="entry name" value="Ac-CoA_Ac_transf"/>
    <property type="match status" value="1"/>
</dbReference>
<organism evidence="9">
    <name type="scientific">Timema californicum</name>
    <name type="common">California timema</name>
    <name type="synonym">Walking stick</name>
    <dbReference type="NCBI Taxonomy" id="61474"/>
    <lineage>
        <taxon>Eukaryota</taxon>
        <taxon>Metazoa</taxon>
        <taxon>Ecdysozoa</taxon>
        <taxon>Arthropoda</taxon>
        <taxon>Hexapoda</taxon>
        <taxon>Insecta</taxon>
        <taxon>Pterygota</taxon>
        <taxon>Neoptera</taxon>
        <taxon>Polyneoptera</taxon>
        <taxon>Phasmatodea</taxon>
        <taxon>Timematodea</taxon>
        <taxon>Timematoidea</taxon>
        <taxon>Timematidae</taxon>
        <taxon>Timema</taxon>
    </lineage>
</organism>
<evidence type="ECO:0000259" key="8">
    <source>
        <dbReference type="Pfam" id="PF02803"/>
    </source>
</evidence>
<dbReference type="InterPro" id="IPR020616">
    <property type="entry name" value="Thiolase_N"/>
</dbReference>
<accession>A0A7R9P406</accession>
<feature type="domain" description="Thiolase N-terminal" evidence="7">
    <location>
        <begin position="58"/>
        <end position="318"/>
    </location>
</feature>
<evidence type="ECO:0000256" key="5">
    <source>
        <dbReference type="PIRSR" id="PIRSR000429-1"/>
    </source>
</evidence>
<dbReference type="SUPFAM" id="SSF53901">
    <property type="entry name" value="Thiolase-like"/>
    <property type="match status" value="2"/>
</dbReference>
<dbReference type="InterPro" id="IPR020613">
    <property type="entry name" value="Thiolase_CS"/>
</dbReference>
<evidence type="ECO:0000256" key="4">
    <source>
        <dbReference type="ARBA" id="ARBA00023315"/>
    </source>
</evidence>
<feature type="active site" description="Proton acceptor" evidence="5">
    <location>
        <position position="434"/>
    </location>
</feature>
<dbReference type="InterPro" id="IPR020615">
    <property type="entry name" value="Thiolase_acyl_enz_int_AS"/>
</dbReference>
<name>A0A7R9P406_TIMCA</name>
<dbReference type="NCBIfam" id="TIGR01930">
    <property type="entry name" value="AcCoA-C-Actrans"/>
    <property type="match status" value="1"/>
</dbReference>
<dbReference type="AlphaFoldDB" id="A0A7R9P406"/>
<evidence type="ECO:0000259" key="7">
    <source>
        <dbReference type="Pfam" id="PF00108"/>
    </source>
</evidence>
<evidence type="ECO:0000256" key="3">
    <source>
        <dbReference type="ARBA" id="ARBA00022679"/>
    </source>
</evidence>
<comment type="pathway">
    <text evidence="1">Lipid metabolism.</text>
</comment>
<evidence type="ECO:0000313" key="9">
    <source>
        <dbReference type="EMBL" id="CAD7568803.1"/>
    </source>
</evidence>
<dbReference type="CDD" id="cd00751">
    <property type="entry name" value="thiolase"/>
    <property type="match status" value="1"/>
</dbReference>
<feature type="active site" description="Acyl-thioester intermediate" evidence="5">
    <location>
        <position position="144"/>
    </location>
</feature>
<keyword evidence="3 6" id="KW-0808">Transferase</keyword>
<dbReference type="GO" id="GO:0006635">
    <property type="term" value="P:fatty acid beta-oxidation"/>
    <property type="evidence" value="ECO:0007669"/>
    <property type="project" value="TreeGrafter"/>
</dbReference>
<dbReference type="PROSITE" id="PS00737">
    <property type="entry name" value="THIOLASE_2"/>
    <property type="match status" value="1"/>
</dbReference>
<dbReference type="InterPro" id="IPR020617">
    <property type="entry name" value="Thiolase_C"/>
</dbReference>
<dbReference type="InterPro" id="IPR016039">
    <property type="entry name" value="Thiolase-like"/>
</dbReference>
<gene>
    <name evidence="9" type="ORF">TCMB3V08_LOCUS1558</name>
</gene>
<dbReference type="InterPro" id="IPR002155">
    <property type="entry name" value="Thiolase"/>
</dbReference>
<protein>
    <submittedName>
        <fullName evidence="9">(California timema) hypothetical protein</fullName>
    </submittedName>
</protein>
<evidence type="ECO:0000256" key="6">
    <source>
        <dbReference type="RuleBase" id="RU003557"/>
    </source>
</evidence>
<feature type="active site" description="Proton acceptor" evidence="5">
    <location>
        <position position="404"/>
    </location>
</feature>
<feature type="domain" description="Thiolase C-terminal" evidence="8">
    <location>
        <begin position="325"/>
        <end position="446"/>
    </location>
</feature>
<evidence type="ECO:0000256" key="1">
    <source>
        <dbReference type="ARBA" id="ARBA00005189"/>
    </source>
</evidence>
<dbReference type="Pfam" id="PF00108">
    <property type="entry name" value="Thiolase_N"/>
    <property type="match status" value="1"/>
</dbReference>
<dbReference type="FunFam" id="3.40.47.10:FF:000010">
    <property type="entry name" value="Acetyl-CoA acetyltransferase (Thiolase)"/>
    <property type="match status" value="1"/>
</dbReference>
<dbReference type="Pfam" id="PF02803">
    <property type="entry name" value="Thiolase_C"/>
    <property type="match status" value="1"/>
</dbReference>
<dbReference type="InterPro" id="IPR020610">
    <property type="entry name" value="Thiolase_AS"/>
</dbReference>
<evidence type="ECO:0000256" key="2">
    <source>
        <dbReference type="ARBA" id="ARBA00010982"/>
    </source>
</evidence>